<protein>
    <submittedName>
        <fullName evidence="1">Uncharacterized protein</fullName>
    </submittedName>
</protein>
<comment type="caution">
    <text evidence="1">The sequence shown here is derived from an EMBL/GenBank/DDBJ whole genome shotgun (WGS) entry which is preliminary data.</text>
</comment>
<accession>A0ACB9KR71</accession>
<name>A0ACB9KR71_BAUVA</name>
<evidence type="ECO:0000313" key="2">
    <source>
        <dbReference type="Proteomes" id="UP000828941"/>
    </source>
</evidence>
<dbReference type="Proteomes" id="UP000828941">
    <property type="component" value="Chromosome 13"/>
</dbReference>
<keyword evidence="2" id="KW-1185">Reference proteome</keyword>
<proteinExistence type="predicted"/>
<gene>
    <name evidence="1" type="ORF">L6164_033180</name>
</gene>
<organism evidence="1 2">
    <name type="scientific">Bauhinia variegata</name>
    <name type="common">Purple orchid tree</name>
    <name type="synonym">Phanera variegata</name>
    <dbReference type="NCBI Taxonomy" id="167791"/>
    <lineage>
        <taxon>Eukaryota</taxon>
        <taxon>Viridiplantae</taxon>
        <taxon>Streptophyta</taxon>
        <taxon>Embryophyta</taxon>
        <taxon>Tracheophyta</taxon>
        <taxon>Spermatophyta</taxon>
        <taxon>Magnoliopsida</taxon>
        <taxon>eudicotyledons</taxon>
        <taxon>Gunneridae</taxon>
        <taxon>Pentapetalae</taxon>
        <taxon>rosids</taxon>
        <taxon>fabids</taxon>
        <taxon>Fabales</taxon>
        <taxon>Fabaceae</taxon>
        <taxon>Cercidoideae</taxon>
        <taxon>Cercideae</taxon>
        <taxon>Bauhiniinae</taxon>
        <taxon>Bauhinia</taxon>
    </lineage>
</organism>
<evidence type="ECO:0000313" key="1">
    <source>
        <dbReference type="EMBL" id="KAI4299751.1"/>
    </source>
</evidence>
<sequence length="141" mass="15948">MKGGGHLCLYGSENLEWIQKFTRTTRSVAKADHISLDMVYVGNARIGSLQTAKMKMKSMIATIAKEYLSSFWPDYSSIWFFWERLDTMLVSKKKEILENHMIISVIVTLLARASFHRSDDGWATFFGGAHSVLGDGLTHVL</sequence>
<dbReference type="EMBL" id="CM039438">
    <property type="protein sequence ID" value="KAI4299751.1"/>
    <property type="molecule type" value="Genomic_DNA"/>
</dbReference>
<reference evidence="1 2" key="1">
    <citation type="journal article" date="2022" name="DNA Res.">
        <title>Chromosomal-level genome assembly of the orchid tree Bauhinia variegata (Leguminosae; Cercidoideae) supports the allotetraploid origin hypothesis of Bauhinia.</title>
        <authorList>
            <person name="Zhong Y."/>
            <person name="Chen Y."/>
            <person name="Zheng D."/>
            <person name="Pang J."/>
            <person name="Liu Y."/>
            <person name="Luo S."/>
            <person name="Meng S."/>
            <person name="Qian L."/>
            <person name="Wei D."/>
            <person name="Dai S."/>
            <person name="Zhou R."/>
        </authorList>
    </citation>
    <scope>NUCLEOTIDE SEQUENCE [LARGE SCALE GENOMIC DNA]</scope>
    <source>
        <strain evidence="1">BV-YZ2020</strain>
    </source>
</reference>